<reference evidence="1" key="1">
    <citation type="journal article" date="2014" name="Front. Microbiol.">
        <title>High frequency of phylogenetically diverse reductive dehalogenase-homologous genes in deep subseafloor sedimentary metagenomes.</title>
        <authorList>
            <person name="Kawai M."/>
            <person name="Futagami T."/>
            <person name="Toyoda A."/>
            <person name="Takaki Y."/>
            <person name="Nishi S."/>
            <person name="Hori S."/>
            <person name="Arai W."/>
            <person name="Tsubouchi T."/>
            <person name="Morono Y."/>
            <person name="Uchiyama I."/>
            <person name="Ito T."/>
            <person name="Fujiyama A."/>
            <person name="Inagaki F."/>
            <person name="Takami H."/>
        </authorList>
    </citation>
    <scope>NUCLEOTIDE SEQUENCE</scope>
    <source>
        <strain evidence="1">Expedition CK06-06</strain>
    </source>
</reference>
<comment type="caution">
    <text evidence="1">The sequence shown here is derived from an EMBL/GenBank/DDBJ whole genome shotgun (WGS) entry which is preliminary data.</text>
</comment>
<dbReference type="AlphaFoldDB" id="X1EUV9"/>
<gene>
    <name evidence="1" type="ORF">S01H4_65266</name>
</gene>
<protein>
    <submittedName>
        <fullName evidence="1">Uncharacterized protein</fullName>
    </submittedName>
</protein>
<proteinExistence type="predicted"/>
<accession>X1EUV9</accession>
<dbReference type="EMBL" id="BART01039867">
    <property type="protein sequence ID" value="GAH24080.1"/>
    <property type="molecule type" value="Genomic_DNA"/>
</dbReference>
<sequence>SLPQVSAYGEMMAIHLAGTLRAALDAPLLPKISCSIFDTHSCWHFGAEMFIQLQETGKLRDF</sequence>
<evidence type="ECO:0000313" key="1">
    <source>
        <dbReference type="EMBL" id="GAH24080.1"/>
    </source>
</evidence>
<name>X1EUV9_9ZZZZ</name>
<organism evidence="1">
    <name type="scientific">marine sediment metagenome</name>
    <dbReference type="NCBI Taxonomy" id="412755"/>
    <lineage>
        <taxon>unclassified sequences</taxon>
        <taxon>metagenomes</taxon>
        <taxon>ecological metagenomes</taxon>
    </lineage>
</organism>
<feature type="non-terminal residue" evidence="1">
    <location>
        <position position="1"/>
    </location>
</feature>